<dbReference type="GO" id="GO:0005524">
    <property type="term" value="F:ATP binding"/>
    <property type="evidence" value="ECO:0007669"/>
    <property type="project" value="UniProtKB-KW"/>
</dbReference>
<name>A0A3B1DML2_9ZZZZ</name>
<dbReference type="PANTHER" id="PTHR21299:SF2">
    <property type="entry name" value="CYTIDYLATE KINASE"/>
    <property type="match status" value="1"/>
</dbReference>
<dbReference type="SUPFAM" id="SSF52540">
    <property type="entry name" value="P-loop containing nucleoside triphosphate hydrolases"/>
    <property type="match status" value="1"/>
</dbReference>
<dbReference type="EMBL" id="UOGL01000608">
    <property type="protein sequence ID" value="VAX42002.1"/>
    <property type="molecule type" value="Genomic_DNA"/>
</dbReference>
<dbReference type="GO" id="GO:0015949">
    <property type="term" value="P:nucleobase-containing small molecule interconversion"/>
    <property type="evidence" value="ECO:0007669"/>
    <property type="project" value="TreeGrafter"/>
</dbReference>
<dbReference type="Pfam" id="PF02224">
    <property type="entry name" value="Cytidylate_kin"/>
    <property type="match status" value="1"/>
</dbReference>
<dbReference type="PANTHER" id="PTHR21299">
    <property type="entry name" value="CYTIDYLATE KINASE/PANTOATE-BETA-ALANINE LIGASE"/>
    <property type="match status" value="1"/>
</dbReference>
<feature type="domain" description="Cytidylate kinase" evidence="9">
    <location>
        <begin position="3"/>
        <end position="212"/>
    </location>
</feature>
<evidence type="ECO:0000313" key="10">
    <source>
        <dbReference type="EMBL" id="VAX42002.1"/>
    </source>
</evidence>
<evidence type="ECO:0000256" key="5">
    <source>
        <dbReference type="ARBA" id="ARBA00022777"/>
    </source>
</evidence>
<dbReference type="GO" id="GO:0005829">
    <property type="term" value="C:cytosol"/>
    <property type="evidence" value="ECO:0007669"/>
    <property type="project" value="TreeGrafter"/>
</dbReference>
<keyword evidence="5 10" id="KW-0418">Kinase</keyword>
<evidence type="ECO:0000256" key="4">
    <source>
        <dbReference type="ARBA" id="ARBA00022741"/>
    </source>
</evidence>
<sequence>MIVTIDGPAGSGKSSVAKQLAKRLGFAFLDTGAMYRAVAWNCLQHNLDLTESTAIIELASTQKITFDETGKLFSDGKEITPEIRSIEVTKAASVVAMIPEVREQMVIQQRNSGTDCRMVTEGRDQGTVVFPNAPCKFFLTARLECRAKRRQQEIEREGETITLKELCIQLEERDQRDQNRKLAPMKPAADATIIDTSEMAIEEVIALLEKNVRECREFLR</sequence>
<organism evidence="10">
    <name type="scientific">hydrothermal vent metagenome</name>
    <dbReference type="NCBI Taxonomy" id="652676"/>
    <lineage>
        <taxon>unclassified sequences</taxon>
        <taxon>metagenomes</taxon>
        <taxon>ecological metagenomes</taxon>
    </lineage>
</organism>
<dbReference type="InterPro" id="IPR027417">
    <property type="entry name" value="P-loop_NTPase"/>
</dbReference>
<keyword evidence="3 10" id="KW-0808">Transferase</keyword>
<proteinExistence type="inferred from homology"/>
<evidence type="ECO:0000256" key="1">
    <source>
        <dbReference type="ARBA" id="ARBA00009427"/>
    </source>
</evidence>
<dbReference type="InterPro" id="IPR011994">
    <property type="entry name" value="Cytidylate_kinase_dom"/>
</dbReference>
<keyword evidence="4" id="KW-0547">Nucleotide-binding</keyword>
<evidence type="ECO:0000256" key="7">
    <source>
        <dbReference type="ARBA" id="ARBA00047615"/>
    </source>
</evidence>
<dbReference type="GO" id="GO:0036431">
    <property type="term" value="F:dCMP kinase activity"/>
    <property type="evidence" value="ECO:0007669"/>
    <property type="project" value="InterPro"/>
</dbReference>
<gene>
    <name evidence="10" type="ORF">MNBD_PLANCTO02-545</name>
</gene>
<dbReference type="HAMAP" id="MF_00238">
    <property type="entry name" value="Cytidyl_kinase_type1"/>
    <property type="match status" value="1"/>
</dbReference>
<dbReference type="Gene3D" id="3.40.50.300">
    <property type="entry name" value="P-loop containing nucleotide triphosphate hydrolases"/>
    <property type="match status" value="1"/>
</dbReference>
<evidence type="ECO:0000259" key="9">
    <source>
        <dbReference type="Pfam" id="PF02224"/>
    </source>
</evidence>
<evidence type="ECO:0000256" key="3">
    <source>
        <dbReference type="ARBA" id="ARBA00022679"/>
    </source>
</evidence>
<protein>
    <recommendedName>
        <fullName evidence="2">(d)CMP kinase</fullName>
        <ecNumber evidence="2">2.7.4.25</ecNumber>
    </recommendedName>
</protein>
<dbReference type="AlphaFoldDB" id="A0A3B1DML2"/>
<dbReference type="InterPro" id="IPR003136">
    <property type="entry name" value="Cytidylate_kin"/>
</dbReference>
<dbReference type="GO" id="GO:0036430">
    <property type="term" value="F:CMP kinase activity"/>
    <property type="evidence" value="ECO:0007669"/>
    <property type="project" value="RHEA"/>
</dbReference>
<evidence type="ECO:0000256" key="6">
    <source>
        <dbReference type="ARBA" id="ARBA00022840"/>
    </source>
</evidence>
<dbReference type="EC" id="2.7.4.25" evidence="2"/>
<keyword evidence="6" id="KW-0067">ATP-binding</keyword>
<accession>A0A3B1DML2</accession>
<reference evidence="10" key="1">
    <citation type="submission" date="2018-06" db="EMBL/GenBank/DDBJ databases">
        <authorList>
            <person name="Zhirakovskaya E."/>
        </authorList>
    </citation>
    <scope>NUCLEOTIDE SEQUENCE</scope>
</reference>
<dbReference type="NCBIfam" id="TIGR00017">
    <property type="entry name" value="cmk"/>
    <property type="match status" value="1"/>
</dbReference>
<comment type="catalytic activity">
    <reaction evidence="7">
        <text>dCMP + ATP = dCDP + ADP</text>
        <dbReference type="Rhea" id="RHEA:25094"/>
        <dbReference type="ChEBI" id="CHEBI:30616"/>
        <dbReference type="ChEBI" id="CHEBI:57566"/>
        <dbReference type="ChEBI" id="CHEBI:58593"/>
        <dbReference type="ChEBI" id="CHEBI:456216"/>
        <dbReference type="EC" id="2.7.4.25"/>
    </reaction>
</comment>
<dbReference type="CDD" id="cd02020">
    <property type="entry name" value="CMPK"/>
    <property type="match status" value="1"/>
</dbReference>
<evidence type="ECO:0000256" key="2">
    <source>
        <dbReference type="ARBA" id="ARBA00012906"/>
    </source>
</evidence>
<comment type="catalytic activity">
    <reaction evidence="8">
        <text>CMP + ATP = CDP + ADP</text>
        <dbReference type="Rhea" id="RHEA:11600"/>
        <dbReference type="ChEBI" id="CHEBI:30616"/>
        <dbReference type="ChEBI" id="CHEBI:58069"/>
        <dbReference type="ChEBI" id="CHEBI:60377"/>
        <dbReference type="ChEBI" id="CHEBI:456216"/>
        <dbReference type="EC" id="2.7.4.25"/>
    </reaction>
</comment>
<comment type="similarity">
    <text evidence="1">Belongs to the cytidylate kinase family. Type 1 subfamily.</text>
</comment>
<evidence type="ECO:0000256" key="8">
    <source>
        <dbReference type="ARBA" id="ARBA00048478"/>
    </source>
</evidence>